<dbReference type="Gene3D" id="1.10.220.160">
    <property type="match status" value="1"/>
</dbReference>
<feature type="domain" description="MYND-type" evidence="5">
    <location>
        <begin position="429"/>
        <end position="472"/>
    </location>
</feature>
<dbReference type="AlphaFoldDB" id="A0A0H2RI23"/>
<gene>
    <name evidence="6" type="ORF">SCHPADRAFT_753392</name>
</gene>
<evidence type="ECO:0000256" key="4">
    <source>
        <dbReference type="PROSITE-ProRule" id="PRU00134"/>
    </source>
</evidence>
<evidence type="ECO:0000313" key="7">
    <source>
        <dbReference type="Proteomes" id="UP000053477"/>
    </source>
</evidence>
<evidence type="ECO:0000256" key="2">
    <source>
        <dbReference type="ARBA" id="ARBA00022771"/>
    </source>
</evidence>
<reference evidence="6 7" key="1">
    <citation type="submission" date="2015-04" db="EMBL/GenBank/DDBJ databases">
        <title>Complete genome sequence of Schizopora paradoxa KUC8140, a cosmopolitan wood degrader in East Asia.</title>
        <authorList>
            <consortium name="DOE Joint Genome Institute"/>
            <person name="Min B."/>
            <person name="Park H."/>
            <person name="Jang Y."/>
            <person name="Kim J.-J."/>
            <person name="Kim K.H."/>
            <person name="Pangilinan J."/>
            <person name="Lipzen A."/>
            <person name="Riley R."/>
            <person name="Grigoriev I.V."/>
            <person name="Spatafora J.W."/>
            <person name="Choi I.-G."/>
        </authorList>
    </citation>
    <scope>NUCLEOTIDE SEQUENCE [LARGE SCALE GENOMIC DNA]</scope>
    <source>
        <strain evidence="6 7">KUC8140</strain>
    </source>
</reference>
<dbReference type="GO" id="GO:0008270">
    <property type="term" value="F:zinc ion binding"/>
    <property type="evidence" value="ECO:0007669"/>
    <property type="project" value="UniProtKB-KW"/>
</dbReference>
<keyword evidence="1" id="KW-0479">Metal-binding</keyword>
<dbReference type="InParanoid" id="A0A0H2RI23"/>
<dbReference type="STRING" id="27342.A0A0H2RI23"/>
<keyword evidence="3" id="KW-0862">Zinc</keyword>
<sequence>MSVDIGLDDRELREAKLLVATDPRQALELALSKSATHKKVIAHSMKDIPELVAAMAIGMFAREIQETDFKMALRGSGHLRVDDDQLDALHALAAVGCEFYAKHPLAKQHLLVALPALGKWLDLALDTILDDTHPRSARRGVLQVVKDAVSSLRDIGDEGRLFMGQREYWRRIIVAWLAVEDSSIEEDVLLSGLLATSRSILMEEKGDDANFPDEILVLGNGELRETKANNVIRIALGRIRRAMSVFMTNGEDAVLALHLGVFHYILLSDPGENGTHAFEHPLHVALRELDGMGVVKGILSASMWHSKWTTVSLSLGIVFCHLSGIRSSDTLKKSLEIGLVELLWEASKHSEQLNDIGRASITVLIRELLPESLILRSVVKGCDLDELRSSTASILGDDWANVFSVHEDRKSLYQALVRRNGKEKIRCGNPRCSMRETNLLRFKTCAKCQLRFYCSRACHVHAWNEAGHRAECQSICGIIDTLKLGVLHSDIKYLLRTAHDDAQRYLDETKEIPTSTQALFVHYTQVLHTDINQRRGVEPVIDIMDDIQVPESVILPDLQFHYRCDFSCRIQISFSLCGETRFIWTHSGLHDPAASGDD</sequence>
<evidence type="ECO:0000259" key="5">
    <source>
        <dbReference type="PROSITE" id="PS50865"/>
    </source>
</evidence>
<evidence type="ECO:0000256" key="3">
    <source>
        <dbReference type="ARBA" id="ARBA00022833"/>
    </source>
</evidence>
<accession>A0A0H2RI23</accession>
<dbReference type="SUPFAM" id="SSF144232">
    <property type="entry name" value="HIT/MYND zinc finger-like"/>
    <property type="match status" value="1"/>
</dbReference>
<dbReference type="Pfam" id="PF01753">
    <property type="entry name" value="zf-MYND"/>
    <property type="match status" value="1"/>
</dbReference>
<dbReference type="PROSITE" id="PS50865">
    <property type="entry name" value="ZF_MYND_2"/>
    <property type="match status" value="1"/>
</dbReference>
<proteinExistence type="predicted"/>
<keyword evidence="7" id="KW-1185">Reference proteome</keyword>
<dbReference type="EMBL" id="KQ086528">
    <property type="protein sequence ID" value="KLO04476.1"/>
    <property type="molecule type" value="Genomic_DNA"/>
</dbReference>
<name>A0A0H2RI23_9AGAM</name>
<organism evidence="6 7">
    <name type="scientific">Schizopora paradoxa</name>
    <dbReference type="NCBI Taxonomy" id="27342"/>
    <lineage>
        <taxon>Eukaryota</taxon>
        <taxon>Fungi</taxon>
        <taxon>Dikarya</taxon>
        <taxon>Basidiomycota</taxon>
        <taxon>Agaricomycotina</taxon>
        <taxon>Agaricomycetes</taxon>
        <taxon>Hymenochaetales</taxon>
        <taxon>Schizoporaceae</taxon>
        <taxon>Schizopora</taxon>
    </lineage>
</organism>
<dbReference type="InterPro" id="IPR002893">
    <property type="entry name" value="Znf_MYND"/>
</dbReference>
<dbReference type="Gene3D" id="6.10.140.2220">
    <property type="match status" value="1"/>
</dbReference>
<keyword evidence="2 4" id="KW-0863">Zinc-finger</keyword>
<dbReference type="Proteomes" id="UP000053477">
    <property type="component" value="Unassembled WGS sequence"/>
</dbReference>
<evidence type="ECO:0000256" key="1">
    <source>
        <dbReference type="ARBA" id="ARBA00022723"/>
    </source>
</evidence>
<protein>
    <recommendedName>
        <fullName evidence="5">MYND-type domain-containing protein</fullName>
    </recommendedName>
</protein>
<evidence type="ECO:0000313" key="6">
    <source>
        <dbReference type="EMBL" id="KLO04476.1"/>
    </source>
</evidence>